<organism evidence="2 3">
    <name type="scientific">Caerostris extrusa</name>
    <name type="common">Bark spider</name>
    <name type="synonym">Caerostris bankana</name>
    <dbReference type="NCBI Taxonomy" id="172846"/>
    <lineage>
        <taxon>Eukaryota</taxon>
        <taxon>Metazoa</taxon>
        <taxon>Ecdysozoa</taxon>
        <taxon>Arthropoda</taxon>
        <taxon>Chelicerata</taxon>
        <taxon>Arachnida</taxon>
        <taxon>Araneae</taxon>
        <taxon>Araneomorphae</taxon>
        <taxon>Entelegynae</taxon>
        <taxon>Araneoidea</taxon>
        <taxon>Araneidae</taxon>
        <taxon>Caerostris</taxon>
    </lineage>
</organism>
<gene>
    <name evidence="2" type="ORF">CEXT_197461</name>
</gene>
<protein>
    <submittedName>
        <fullName evidence="2">Uncharacterized protein</fullName>
    </submittedName>
</protein>
<feature type="compositionally biased region" description="Polar residues" evidence="1">
    <location>
        <begin position="1"/>
        <end position="10"/>
    </location>
</feature>
<dbReference type="AlphaFoldDB" id="A0AAV4X594"/>
<dbReference type="EMBL" id="BPLR01017131">
    <property type="protein sequence ID" value="GIY88954.1"/>
    <property type="molecule type" value="Genomic_DNA"/>
</dbReference>
<accession>A0AAV4X594</accession>
<comment type="caution">
    <text evidence="2">The sequence shown here is derived from an EMBL/GenBank/DDBJ whole genome shotgun (WGS) entry which is preliminary data.</text>
</comment>
<evidence type="ECO:0000256" key="1">
    <source>
        <dbReference type="SAM" id="MobiDB-lite"/>
    </source>
</evidence>
<evidence type="ECO:0000313" key="2">
    <source>
        <dbReference type="EMBL" id="GIY88954.1"/>
    </source>
</evidence>
<name>A0AAV4X594_CAEEX</name>
<proteinExistence type="predicted"/>
<dbReference type="Proteomes" id="UP001054945">
    <property type="component" value="Unassembled WGS sequence"/>
</dbReference>
<sequence length="112" mass="12565">MDQLKYSTPVSEKKKNRTQFRKQTQSYRIPRNISKDSSEISPSSKKKTSPAPETISNLWGGAEQSSAREKSGGERKQKSKRCVKTPCSRITVSKRHVNPEFRTPGDSSQGGH</sequence>
<reference evidence="2 3" key="1">
    <citation type="submission" date="2021-06" db="EMBL/GenBank/DDBJ databases">
        <title>Caerostris extrusa draft genome.</title>
        <authorList>
            <person name="Kono N."/>
            <person name="Arakawa K."/>
        </authorList>
    </citation>
    <scope>NUCLEOTIDE SEQUENCE [LARGE SCALE GENOMIC DNA]</scope>
</reference>
<feature type="compositionally biased region" description="Basic and acidic residues" evidence="1">
    <location>
        <begin position="66"/>
        <end position="76"/>
    </location>
</feature>
<feature type="region of interest" description="Disordered" evidence="1">
    <location>
        <begin position="1"/>
        <end position="112"/>
    </location>
</feature>
<keyword evidence="3" id="KW-1185">Reference proteome</keyword>
<evidence type="ECO:0000313" key="3">
    <source>
        <dbReference type="Proteomes" id="UP001054945"/>
    </source>
</evidence>